<name>A0A9W8ZT95_9AGAR</name>
<dbReference type="Proteomes" id="UP001150266">
    <property type="component" value="Unassembled WGS sequence"/>
</dbReference>
<dbReference type="EMBL" id="JAOTPV010000094">
    <property type="protein sequence ID" value="KAJ4465081.1"/>
    <property type="molecule type" value="Genomic_DNA"/>
</dbReference>
<sequence>TVSGWTKHNNSNQQFILTPLGHGGGYLVQNAWNGNYATVEDGISTGVAVVGSGFPATWVLEEIRHINAGSPSTSNCFRIRWPNSKFVFDLEGYGCDKDGTRIQLAYEQDPVHPCQVWRF</sequence>
<gene>
    <name evidence="2" type="ORF">J3R30DRAFT_3219453</name>
</gene>
<dbReference type="AlphaFoldDB" id="A0A9W8ZT95"/>
<evidence type="ECO:0000313" key="3">
    <source>
        <dbReference type="Proteomes" id="UP001150266"/>
    </source>
</evidence>
<dbReference type="OrthoDB" id="3228793at2759"/>
<dbReference type="Pfam" id="PF14200">
    <property type="entry name" value="RicinB_lectin_2"/>
    <property type="match status" value="1"/>
</dbReference>
<organism evidence="2 3">
    <name type="scientific">Lentinula aciculospora</name>
    <dbReference type="NCBI Taxonomy" id="153920"/>
    <lineage>
        <taxon>Eukaryota</taxon>
        <taxon>Fungi</taxon>
        <taxon>Dikarya</taxon>
        <taxon>Basidiomycota</taxon>
        <taxon>Agaricomycotina</taxon>
        <taxon>Agaricomycetes</taxon>
        <taxon>Agaricomycetidae</taxon>
        <taxon>Agaricales</taxon>
        <taxon>Marasmiineae</taxon>
        <taxon>Omphalotaceae</taxon>
        <taxon>Lentinula</taxon>
    </lineage>
</organism>
<accession>A0A9W8ZT95</accession>
<dbReference type="SUPFAM" id="SSF50370">
    <property type="entry name" value="Ricin B-like lectins"/>
    <property type="match status" value="1"/>
</dbReference>
<keyword evidence="3" id="KW-1185">Reference proteome</keyword>
<evidence type="ECO:0000313" key="2">
    <source>
        <dbReference type="EMBL" id="KAJ4465081.1"/>
    </source>
</evidence>
<feature type="non-terminal residue" evidence="2">
    <location>
        <position position="119"/>
    </location>
</feature>
<proteinExistence type="predicted"/>
<dbReference type="Gene3D" id="2.80.10.50">
    <property type="match status" value="1"/>
</dbReference>
<comment type="caution">
    <text evidence="2">The sequence shown here is derived from an EMBL/GenBank/DDBJ whole genome shotgun (WGS) entry which is preliminary data.</text>
</comment>
<evidence type="ECO:0000259" key="1">
    <source>
        <dbReference type="Pfam" id="PF14200"/>
    </source>
</evidence>
<feature type="domain" description="Ricin B lectin" evidence="1">
    <location>
        <begin position="12"/>
        <end position="104"/>
    </location>
</feature>
<protein>
    <recommendedName>
        <fullName evidence="1">Ricin B lectin domain-containing protein</fullName>
    </recommendedName>
</protein>
<dbReference type="InterPro" id="IPR035992">
    <property type="entry name" value="Ricin_B-like_lectins"/>
</dbReference>
<reference evidence="2" key="1">
    <citation type="submission" date="2022-08" db="EMBL/GenBank/DDBJ databases">
        <title>A Global Phylogenomic Analysis of the Shiitake Genus Lentinula.</title>
        <authorList>
            <consortium name="DOE Joint Genome Institute"/>
            <person name="Sierra-Patev S."/>
            <person name="Min B."/>
            <person name="Naranjo-Ortiz M."/>
            <person name="Looney B."/>
            <person name="Konkel Z."/>
            <person name="Slot J.C."/>
            <person name="Sakamoto Y."/>
            <person name="Steenwyk J.L."/>
            <person name="Rokas A."/>
            <person name="Carro J."/>
            <person name="Camarero S."/>
            <person name="Ferreira P."/>
            <person name="Molpeceres G."/>
            <person name="Ruiz-Duenas F.J."/>
            <person name="Serrano A."/>
            <person name="Henrissat B."/>
            <person name="Drula E."/>
            <person name="Hughes K.W."/>
            <person name="Mata J.L."/>
            <person name="Ishikawa N.K."/>
            <person name="Vargas-Isla R."/>
            <person name="Ushijima S."/>
            <person name="Smith C.A."/>
            <person name="Ahrendt S."/>
            <person name="Andreopoulos W."/>
            <person name="He G."/>
            <person name="Labutti K."/>
            <person name="Lipzen A."/>
            <person name="Ng V."/>
            <person name="Riley R."/>
            <person name="Sandor L."/>
            <person name="Barry K."/>
            <person name="Martinez A.T."/>
            <person name="Xiao Y."/>
            <person name="Gibbons J.G."/>
            <person name="Terashima K."/>
            <person name="Grigoriev I.V."/>
            <person name="Hibbett D.S."/>
        </authorList>
    </citation>
    <scope>NUCLEOTIDE SEQUENCE</scope>
    <source>
        <strain evidence="2">JLM2183</strain>
    </source>
</reference>
<dbReference type="InterPro" id="IPR000772">
    <property type="entry name" value="Ricin_B_lectin"/>
</dbReference>
<feature type="non-terminal residue" evidence="2">
    <location>
        <position position="1"/>
    </location>
</feature>